<dbReference type="Pfam" id="PF07589">
    <property type="entry name" value="PEP-CTERM"/>
    <property type="match status" value="1"/>
</dbReference>
<reference evidence="3 4" key="1">
    <citation type="submission" date="2023-02" db="EMBL/GenBank/DDBJ databases">
        <title>Gemone sequence of Telluria chitinolytica ACM 3522T.</title>
        <authorList>
            <person name="Frediansyah A."/>
            <person name="Miess H."/>
            <person name="Gross H."/>
        </authorList>
    </citation>
    <scope>NUCLEOTIDE SEQUENCE [LARGE SCALE GENOMIC DNA]</scope>
    <source>
        <strain evidence="3 4">ACM 3522</strain>
    </source>
</reference>
<dbReference type="EMBL" id="CP119083">
    <property type="protein sequence ID" value="WEF33453.1"/>
    <property type="molecule type" value="Genomic_DNA"/>
</dbReference>
<accession>A0ABY8BDY9</accession>
<name>A0ABY8BDY9_9BURK</name>
<protein>
    <submittedName>
        <fullName evidence="3">PEP-CTERM sorting domain-containing protein</fullName>
    </submittedName>
</protein>
<keyword evidence="4" id="KW-1185">Reference proteome</keyword>
<evidence type="ECO:0000256" key="1">
    <source>
        <dbReference type="SAM" id="SignalP"/>
    </source>
</evidence>
<feature type="domain" description="Ice-binding protein C-terminal" evidence="2">
    <location>
        <begin position="218"/>
        <end position="242"/>
    </location>
</feature>
<feature type="signal peptide" evidence="1">
    <location>
        <begin position="1"/>
        <end position="22"/>
    </location>
</feature>
<sequence length="244" mass="25805">MKQLLIGLVTAGAVCAAGGVQAATSVTATNLQIDMLYSDARFGMEVLSDNGGTLTLSMTNLMSPGLWQVTSEQWSGEYGNGDAASTSLQFDVRDGYRITALTISGKAYGVLDATSAPADVPAEWQPYARNTFDFRWYVNGATAGYRIGGSDIAGHQEFSDTVAQAIQGRSVVRFDTSLSVLARGYIDTPCTDHCWGVEYPATAGIQVSDVVMTVQIAPVPEPATYAMLLSGLALAGVVARRRKA</sequence>
<feature type="chain" id="PRO_5047509760" evidence="1">
    <location>
        <begin position="23"/>
        <end position="244"/>
    </location>
</feature>
<dbReference type="InterPro" id="IPR013424">
    <property type="entry name" value="Ice-binding_C"/>
</dbReference>
<evidence type="ECO:0000313" key="3">
    <source>
        <dbReference type="EMBL" id="WEF33453.1"/>
    </source>
</evidence>
<evidence type="ECO:0000313" key="4">
    <source>
        <dbReference type="Proteomes" id="UP001216510"/>
    </source>
</evidence>
<dbReference type="NCBIfam" id="TIGR02595">
    <property type="entry name" value="PEP_CTERM"/>
    <property type="match status" value="1"/>
</dbReference>
<keyword evidence="1" id="KW-0732">Signal</keyword>
<evidence type="ECO:0000259" key="2">
    <source>
        <dbReference type="Pfam" id="PF07589"/>
    </source>
</evidence>
<dbReference type="RefSeq" id="WP_277416154.1">
    <property type="nucleotide sequence ID" value="NZ_CP119083.1"/>
</dbReference>
<gene>
    <name evidence="3" type="ORF">PX653_01285</name>
</gene>
<dbReference type="Proteomes" id="UP001216510">
    <property type="component" value="Chromosome"/>
</dbReference>
<proteinExistence type="predicted"/>
<organism evidence="3 4">
    <name type="scientific">Pseudoduganella chitinolytica</name>
    <dbReference type="NCBI Taxonomy" id="34070"/>
    <lineage>
        <taxon>Bacteria</taxon>
        <taxon>Pseudomonadati</taxon>
        <taxon>Pseudomonadota</taxon>
        <taxon>Betaproteobacteria</taxon>
        <taxon>Burkholderiales</taxon>
        <taxon>Oxalobacteraceae</taxon>
        <taxon>Telluria group</taxon>
        <taxon>Pseudoduganella</taxon>
    </lineage>
</organism>